<sequence length="127" mass="15067">MEELVTSLEEVVKNVIQFNEDLENHTDIVTQLSMFIHWYYIPTINAFGPSKYIGYKNMNTEKYDRGKRKTGVDTEKELKEWFVKLSVESEKAQELMEELYKLLEKHDKKVRSNANIHILKKGIKHSF</sequence>
<comment type="caution">
    <text evidence="1">The sequence shown here is derived from an EMBL/GenBank/DDBJ whole genome shotgun (WGS) entry which is preliminary data.</text>
</comment>
<reference evidence="1" key="1">
    <citation type="submission" date="2023-07" db="EMBL/GenBank/DDBJ databases">
        <title>Ureibacillus sp. isolated from freshwater well.</title>
        <authorList>
            <person name="Kirdat K."/>
            <person name="Bhatt A."/>
            <person name="Teware R."/>
            <person name="Bhavsar Y."/>
            <person name="Yadav A."/>
        </authorList>
    </citation>
    <scope>NUCLEOTIDE SEQUENCE</scope>
    <source>
        <strain evidence="1">BA0131</strain>
    </source>
</reference>
<name>A0ABT8GQR1_9BACL</name>
<gene>
    <name evidence="1" type="ORF">QYB95_08585</name>
</gene>
<proteinExistence type="predicted"/>
<accession>A0ABT8GQR1</accession>
<organism evidence="1 2">
    <name type="scientific">Ureibacillus aquaedulcis</name>
    <dbReference type="NCBI Taxonomy" id="3058421"/>
    <lineage>
        <taxon>Bacteria</taxon>
        <taxon>Bacillati</taxon>
        <taxon>Bacillota</taxon>
        <taxon>Bacilli</taxon>
        <taxon>Bacillales</taxon>
        <taxon>Caryophanaceae</taxon>
        <taxon>Ureibacillus</taxon>
    </lineage>
</organism>
<protein>
    <submittedName>
        <fullName evidence="1">Uncharacterized protein</fullName>
    </submittedName>
</protein>
<evidence type="ECO:0000313" key="2">
    <source>
        <dbReference type="Proteomes" id="UP001172743"/>
    </source>
</evidence>
<dbReference type="RefSeq" id="WP_301137932.1">
    <property type="nucleotide sequence ID" value="NZ_JAUHTQ010000005.1"/>
</dbReference>
<evidence type="ECO:0000313" key="1">
    <source>
        <dbReference type="EMBL" id="MDN4493589.1"/>
    </source>
</evidence>
<dbReference type="Proteomes" id="UP001172743">
    <property type="component" value="Unassembled WGS sequence"/>
</dbReference>
<dbReference type="EMBL" id="JAUHTQ010000005">
    <property type="protein sequence ID" value="MDN4493589.1"/>
    <property type="molecule type" value="Genomic_DNA"/>
</dbReference>
<keyword evidence="2" id="KW-1185">Reference proteome</keyword>